<dbReference type="AlphaFoldDB" id="A0A7W6P0Y6"/>
<feature type="transmembrane region" description="Helical" evidence="1">
    <location>
        <begin position="66"/>
        <end position="87"/>
    </location>
</feature>
<reference evidence="2 3" key="1">
    <citation type="submission" date="2020-08" db="EMBL/GenBank/DDBJ databases">
        <title>Genomic Encyclopedia of Type Strains, Phase IV (KMG-IV): sequencing the most valuable type-strain genomes for metagenomic binning, comparative biology and taxonomic classification.</title>
        <authorList>
            <person name="Goeker M."/>
        </authorList>
    </citation>
    <scope>NUCLEOTIDE SEQUENCE [LARGE SCALE GENOMIC DNA]</scope>
    <source>
        <strain evidence="2 3">DSM 26385</strain>
    </source>
</reference>
<gene>
    <name evidence="2" type="ORF">GGQ66_002327</name>
</gene>
<keyword evidence="1" id="KW-1133">Transmembrane helix</keyword>
<dbReference type="EMBL" id="JACIDU010000008">
    <property type="protein sequence ID" value="MBB4103759.1"/>
    <property type="molecule type" value="Genomic_DNA"/>
</dbReference>
<feature type="transmembrane region" description="Helical" evidence="1">
    <location>
        <begin position="119"/>
        <end position="137"/>
    </location>
</feature>
<evidence type="ECO:0000256" key="1">
    <source>
        <dbReference type="SAM" id="Phobius"/>
    </source>
</evidence>
<dbReference type="RefSeq" id="WP_183792582.1">
    <property type="nucleotide sequence ID" value="NZ_JACIDU010000008.1"/>
</dbReference>
<dbReference type="PANTHER" id="PTHR34821:SF2">
    <property type="entry name" value="INNER MEMBRANE PROTEIN YDCZ"/>
    <property type="match status" value="1"/>
</dbReference>
<sequence>MMLAALFAFSAGLLISLSRQINGRLSLSTSPLVASFWNHVVGLALLTAIGLVIGGIFPPGAEEAPWWAYFGGPLGVIFVASGSWLIVRIGATNTALLVIGGQMVTGIVLDLLSGQKPVLWASALGVLMIISGVWISQKRN</sequence>
<organism evidence="2 3">
    <name type="scientific">Allorhizobium borbori</name>
    <dbReference type="NCBI Taxonomy" id="485907"/>
    <lineage>
        <taxon>Bacteria</taxon>
        <taxon>Pseudomonadati</taxon>
        <taxon>Pseudomonadota</taxon>
        <taxon>Alphaproteobacteria</taxon>
        <taxon>Hyphomicrobiales</taxon>
        <taxon>Rhizobiaceae</taxon>
        <taxon>Rhizobium/Agrobacterium group</taxon>
        <taxon>Allorhizobium</taxon>
    </lineage>
</organism>
<dbReference type="Pfam" id="PF04657">
    <property type="entry name" value="DMT_YdcZ"/>
    <property type="match status" value="1"/>
</dbReference>
<proteinExistence type="predicted"/>
<keyword evidence="1" id="KW-0812">Transmembrane</keyword>
<keyword evidence="1" id="KW-0472">Membrane</keyword>
<keyword evidence="3" id="KW-1185">Reference proteome</keyword>
<dbReference type="PANTHER" id="PTHR34821">
    <property type="entry name" value="INNER MEMBRANE PROTEIN YDCZ"/>
    <property type="match status" value="1"/>
</dbReference>
<accession>A0A7W6P0Y6</accession>
<protein>
    <submittedName>
        <fullName evidence="2">Transporter family-2 protein</fullName>
    </submittedName>
</protein>
<comment type="caution">
    <text evidence="2">The sequence shown here is derived from an EMBL/GenBank/DDBJ whole genome shotgun (WGS) entry which is preliminary data.</text>
</comment>
<feature type="transmembrane region" description="Helical" evidence="1">
    <location>
        <begin position="36"/>
        <end position="57"/>
    </location>
</feature>
<feature type="transmembrane region" description="Helical" evidence="1">
    <location>
        <begin position="93"/>
        <end position="112"/>
    </location>
</feature>
<evidence type="ECO:0000313" key="2">
    <source>
        <dbReference type="EMBL" id="MBB4103759.1"/>
    </source>
</evidence>
<name>A0A7W6P0Y6_9HYPH</name>
<dbReference type="Proteomes" id="UP000584824">
    <property type="component" value="Unassembled WGS sequence"/>
</dbReference>
<dbReference type="GO" id="GO:0005886">
    <property type="term" value="C:plasma membrane"/>
    <property type="evidence" value="ECO:0007669"/>
    <property type="project" value="TreeGrafter"/>
</dbReference>
<dbReference type="InterPro" id="IPR006750">
    <property type="entry name" value="YdcZ"/>
</dbReference>
<evidence type="ECO:0000313" key="3">
    <source>
        <dbReference type="Proteomes" id="UP000584824"/>
    </source>
</evidence>